<dbReference type="PANTHER" id="PTHR31157">
    <property type="entry name" value="SCP DOMAIN-CONTAINING PROTEIN"/>
    <property type="match status" value="1"/>
</dbReference>
<name>A0A5C5Y702_9PLAN</name>
<dbReference type="Pfam" id="PF17963">
    <property type="entry name" value="Big_9"/>
    <property type="match status" value="1"/>
</dbReference>
<dbReference type="SUPFAM" id="SSF55797">
    <property type="entry name" value="PR-1-like"/>
    <property type="match status" value="1"/>
</dbReference>
<evidence type="ECO:0000259" key="1">
    <source>
        <dbReference type="Pfam" id="PF00188"/>
    </source>
</evidence>
<comment type="caution">
    <text evidence="2">The sequence shown here is derived from an EMBL/GenBank/DDBJ whole genome shotgun (WGS) entry which is preliminary data.</text>
</comment>
<proteinExistence type="predicted"/>
<dbReference type="Proteomes" id="UP000317238">
    <property type="component" value="Unassembled WGS sequence"/>
</dbReference>
<dbReference type="CDD" id="cd05379">
    <property type="entry name" value="CAP_bacterial"/>
    <property type="match status" value="1"/>
</dbReference>
<dbReference type="Gene3D" id="3.40.33.10">
    <property type="entry name" value="CAP"/>
    <property type="match status" value="1"/>
</dbReference>
<dbReference type="SUPFAM" id="SSF63446">
    <property type="entry name" value="Type I dockerin domain"/>
    <property type="match status" value="1"/>
</dbReference>
<gene>
    <name evidence="2" type="ORF">Pan14r_32620</name>
</gene>
<dbReference type="InterPro" id="IPR014044">
    <property type="entry name" value="CAP_dom"/>
</dbReference>
<organism evidence="2 3">
    <name type="scientific">Crateriforma conspicua</name>
    <dbReference type="NCBI Taxonomy" id="2527996"/>
    <lineage>
        <taxon>Bacteria</taxon>
        <taxon>Pseudomonadati</taxon>
        <taxon>Planctomycetota</taxon>
        <taxon>Planctomycetia</taxon>
        <taxon>Planctomycetales</taxon>
        <taxon>Planctomycetaceae</taxon>
        <taxon>Crateriforma</taxon>
    </lineage>
</organism>
<protein>
    <submittedName>
        <fullName evidence="2">Cysteine-rich secretory protein family protein</fullName>
    </submittedName>
</protein>
<keyword evidence="3" id="KW-1185">Reference proteome</keyword>
<dbReference type="GO" id="GO:0000272">
    <property type="term" value="P:polysaccharide catabolic process"/>
    <property type="evidence" value="ECO:0007669"/>
    <property type="project" value="InterPro"/>
</dbReference>
<dbReference type="Gene3D" id="2.60.40.3440">
    <property type="match status" value="1"/>
</dbReference>
<evidence type="ECO:0000313" key="3">
    <source>
        <dbReference type="Proteomes" id="UP000317238"/>
    </source>
</evidence>
<dbReference type="OrthoDB" id="68195at2"/>
<accession>A0A5C5Y702</accession>
<dbReference type="SUPFAM" id="SSF89260">
    <property type="entry name" value="Collagen-binding domain"/>
    <property type="match status" value="1"/>
</dbReference>
<dbReference type="EMBL" id="SJPL01000001">
    <property type="protein sequence ID" value="TWT70954.1"/>
    <property type="molecule type" value="Genomic_DNA"/>
</dbReference>
<dbReference type="Gene3D" id="2.60.120.380">
    <property type="match status" value="1"/>
</dbReference>
<feature type="domain" description="SCP" evidence="1">
    <location>
        <begin position="39"/>
        <end position="182"/>
    </location>
</feature>
<reference evidence="2 3" key="1">
    <citation type="submission" date="2019-02" db="EMBL/GenBank/DDBJ databases">
        <title>Deep-cultivation of Planctomycetes and their phenomic and genomic characterization uncovers novel biology.</title>
        <authorList>
            <person name="Wiegand S."/>
            <person name="Jogler M."/>
            <person name="Boedeker C."/>
            <person name="Pinto D."/>
            <person name="Vollmers J."/>
            <person name="Rivas-Marin E."/>
            <person name="Kohn T."/>
            <person name="Peeters S.H."/>
            <person name="Heuer A."/>
            <person name="Rast P."/>
            <person name="Oberbeckmann S."/>
            <person name="Bunk B."/>
            <person name="Jeske O."/>
            <person name="Meyerdierks A."/>
            <person name="Storesund J.E."/>
            <person name="Kallscheuer N."/>
            <person name="Luecker S."/>
            <person name="Lage O.M."/>
            <person name="Pohl T."/>
            <person name="Merkel B.J."/>
            <person name="Hornburger P."/>
            <person name="Mueller R.-W."/>
            <person name="Bruemmer F."/>
            <person name="Labrenz M."/>
            <person name="Spormann A.M."/>
            <person name="Op Den Camp H."/>
            <person name="Overmann J."/>
            <person name="Amann R."/>
            <person name="Jetten M.S.M."/>
            <person name="Mascher T."/>
            <person name="Medema M.H."/>
            <person name="Devos D.P."/>
            <person name="Kaster A.-K."/>
            <person name="Ovreas L."/>
            <person name="Rohde M."/>
            <person name="Galperin M.Y."/>
            <person name="Jogler C."/>
        </authorList>
    </citation>
    <scope>NUCLEOTIDE SEQUENCE [LARGE SCALE GENOMIC DNA]</scope>
    <source>
        <strain evidence="2 3">Pan14r</strain>
    </source>
</reference>
<dbReference type="InterPro" id="IPR036439">
    <property type="entry name" value="Dockerin_dom_sf"/>
</dbReference>
<dbReference type="InterPro" id="IPR035940">
    <property type="entry name" value="CAP_sf"/>
</dbReference>
<sequence>MGKTVRCACRIRYVPRFETMESRRLLAAIVMTPQEQLHLELVNAARADPLGTAAQAGYPLNDGLSPGTISSSPKQPLAPNQQLIAAARGHSRDMIDRAYFDHVSPDGKDPGQRIRESGYSPRRWGENISAIYGWFGDQSDTQFHHWNLFDSPPHRVNIMDDSFREIGVGAVAIDGDDLLTQVYGTRNGNAFLTGVAFAEGNFDRMYSIGEELAELRIEARNQNGGVYETVTGPSGGYALAVPNGVYEMTATGAGLDQPIVVSGVTMAGRNVKVDFVTGMTEIGPDSYEPNDGFAKAVAIDSGSVVINDLTIDHAGDLDHFRWQSRSAGNVTVLLEGQSDGGDIDLSVYDADEAFVTGSTNYGDEESVVFQAEAGAVYVLKVEGYAGELHPGYRLIVEAPRPPKLNDDGALTAAGTSVQIDLLANDVVGDQPLDALTMRIRVPANNGNVEIDEAGIATYTPDPEFLGTDSFTYDVADEMQRVGEPATVFIHVGVQPEHNPQNRYDVSGEGDVSAYDALLVINRLGRELGSTQSEIPVSMAGHGYPFYDVDGSGTISSYDALLVINQVSRGRYAAEPELTEADVQRPNRVSPAMQSKDDPFVQWIDEGLKQLF</sequence>
<dbReference type="AlphaFoldDB" id="A0A5C5Y702"/>
<evidence type="ECO:0000313" key="2">
    <source>
        <dbReference type="EMBL" id="TWT70954.1"/>
    </source>
</evidence>
<dbReference type="PANTHER" id="PTHR31157:SF1">
    <property type="entry name" value="SCP DOMAIN-CONTAINING PROTEIN"/>
    <property type="match status" value="1"/>
</dbReference>
<dbReference type="Pfam" id="PF00188">
    <property type="entry name" value="CAP"/>
    <property type="match status" value="1"/>
</dbReference>
<dbReference type="RefSeq" id="WP_146439553.1">
    <property type="nucleotide sequence ID" value="NZ_SJPL01000001.1"/>
</dbReference>